<proteinExistence type="predicted"/>
<keyword evidence="1" id="KW-0472">Membrane</keyword>
<evidence type="ECO:0000313" key="3">
    <source>
        <dbReference type="Proteomes" id="UP000199701"/>
    </source>
</evidence>
<organism evidence="2 3">
    <name type="scientific">[Clostridium] fimetarium</name>
    <dbReference type="NCBI Taxonomy" id="99656"/>
    <lineage>
        <taxon>Bacteria</taxon>
        <taxon>Bacillati</taxon>
        <taxon>Bacillota</taxon>
        <taxon>Clostridia</taxon>
        <taxon>Lachnospirales</taxon>
        <taxon>Lachnospiraceae</taxon>
    </lineage>
</organism>
<dbReference type="EMBL" id="FOJI01000005">
    <property type="protein sequence ID" value="SEW12795.1"/>
    <property type="molecule type" value="Genomic_DNA"/>
</dbReference>
<evidence type="ECO:0000313" key="2">
    <source>
        <dbReference type="EMBL" id="SEW12795.1"/>
    </source>
</evidence>
<protein>
    <submittedName>
        <fullName evidence="2">Uncharacterized protein</fullName>
    </submittedName>
</protein>
<reference evidence="2 3" key="1">
    <citation type="submission" date="2016-10" db="EMBL/GenBank/DDBJ databases">
        <authorList>
            <person name="de Groot N.N."/>
        </authorList>
    </citation>
    <scope>NUCLEOTIDE SEQUENCE [LARGE SCALE GENOMIC DNA]</scope>
    <source>
        <strain evidence="2 3">DSM 9179</strain>
    </source>
</reference>
<gene>
    <name evidence="2" type="ORF">SAMN05421659_10530</name>
</gene>
<dbReference type="RefSeq" id="WP_170841339.1">
    <property type="nucleotide sequence ID" value="NZ_FOJI01000005.1"/>
</dbReference>
<evidence type="ECO:0000256" key="1">
    <source>
        <dbReference type="SAM" id="Phobius"/>
    </source>
</evidence>
<keyword evidence="3" id="KW-1185">Reference proteome</keyword>
<keyword evidence="1" id="KW-0812">Transmembrane</keyword>
<name>A0A1I0PEC5_9FIRM</name>
<keyword evidence="1" id="KW-1133">Transmembrane helix</keyword>
<dbReference type="Proteomes" id="UP000199701">
    <property type="component" value="Unassembled WGS sequence"/>
</dbReference>
<feature type="transmembrane region" description="Helical" evidence="1">
    <location>
        <begin position="12"/>
        <end position="33"/>
    </location>
</feature>
<sequence length="52" mass="5880">MRLTLEKPNACRFALICPVFAPLVIAFFTYIIFPYTEIIVIGVGVNLIFAIF</sequence>
<dbReference type="AlphaFoldDB" id="A0A1I0PEC5"/>
<accession>A0A1I0PEC5</accession>